<name>A0A926EEL0_9FIRM</name>
<dbReference type="PANTHER" id="PTHR39179">
    <property type="entry name" value="SPORE COAT PROTEIN I"/>
    <property type="match status" value="1"/>
</dbReference>
<reference evidence="1" key="1">
    <citation type="submission" date="2020-08" db="EMBL/GenBank/DDBJ databases">
        <title>Genome public.</title>
        <authorList>
            <person name="Liu C."/>
            <person name="Sun Q."/>
        </authorList>
    </citation>
    <scope>NUCLEOTIDE SEQUENCE</scope>
    <source>
        <strain evidence="1">NSJ-12</strain>
    </source>
</reference>
<dbReference type="GO" id="GO:0042601">
    <property type="term" value="C:endospore-forming forespore"/>
    <property type="evidence" value="ECO:0007669"/>
    <property type="project" value="TreeGrafter"/>
</dbReference>
<dbReference type="RefSeq" id="WP_249331998.1">
    <property type="nucleotide sequence ID" value="NZ_JACRSY010000006.1"/>
</dbReference>
<evidence type="ECO:0000313" key="1">
    <source>
        <dbReference type="EMBL" id="MBC8578869.1"/>
    </source>
</evidence>
<dbReference type="AlphaFoldDB" id="A0A926EEL0"/>
<dbReference type="InterPro" id="IPR011009">
    <property type="entry name" value="Kinase-like_dom_sf"/>
</dbReference>
<gene>
    <name evidence="1" type="ORF">H8718_04900</name>
</gene>
<dbReference type="Gene3D" id="3.30.200.20">
    <property type="entry name" value="Phosphorylase Kinase, domain 1"/>
    <property type="match status" value="1"/>
</dbReference>
<protein>
    <recommendedName>
        <fullName evidence="3">Spore coat protein, CotS family</fullName>
    </recommendedName>
</protein>
<dbReference type="Gene3D" id="3.90.1200.10">
    <property type="match status" value="1"/>
</dbReference>
<dbReference type="PANTHER" id="PTHR39179:SF1">
    <property type="entry name" value="SPORE COAT PROTEIN I"/>
    <property type="match status" value="1"/>
</dbReference>
<accession>A0A926EEL0</accession>
<keyword evidence="2" id="KW-1185">Reference proteome</keyword>
<evidence type="ECO:0008006" key="3">
    <source>
        <dbReference type="Google" id="ProtNLM"/>
    </source>
</evidence>
<proteinExistence type="predicted"/>
<organism evidence="1 2">
    <name type="scientific">Zhenhengia yiwuensis</name>
    <dbReference type="NCBI Taxonomy" id="2763666"/>
    <lineage>
        <taxon>Bacteria</taxon>
        <taxon>Bacillati</taxon>
        <taxon>Bacillota</taxon>
        <taxon>Clostridia</taxon>
        <taxon>Lachnospirales</taxon>
        <taxon>Lachnospiraceae</taxon>
        <taxon>Zhenhengia</taxon>
    </lineage>
</organism>
<sequence length="332" mass="39171">MKTMGNELFAQYDMSIKKVQYNRSNYYLDTKQGSLMLRKTIVPKDQICFQYEVTQQLLHKGFTEIAKIYLTKKQNPYGLYQDRYYILQSYNKTIEIDFTSEKDLKAVIEVLAKFHKVAKNIESKTRDVENASIKNIYEYFQKRVVDGKHMRKKISNFSQKTKFEIMFLNDYKAYEALQYMALDLITPQIAAELINKVRLEKTLIHNDYTYHAVGQIEGSDCYMINNLDTCTYNIQLIDLANVLTKIMQKNNWNIALLDKLIASYNAIHTLSYNEINVLKAMLIFPEKYAGICYKYTNSKHRNNYSMFEHKWENMLVYKEAQCLAAKELAKEL</sequence>
<dbReference type="EMBL" id="JACRSY010000006">
    <property type="protein sequence ID" value="MBC8578869.1"/>
    <property type="molecule type" value="Genomic_DNA"/>
</dbReference>
<evidence type="ECO:0000313" key="2">
    <source>
        <dbReference type="Proteomes" id="UP000655830"/>
    </source>
</evidence>
<comment type="caution">
    <text evidence="1">The sequence shown here is derived from an EMBL/GenBank/DDBJ whole genome shotgun (WGS) entry which is preliminary data.</text>
</comment>
<dbReference type="InterPro" id="IPR047175">
    <property type="entry name" value="CotS-like"/>
</dbReference>
<dbReference type="Proteomes" id="UP000655830">
    <property type="component" value="Unassembled WGS sequence"/>
</dbReference>
<dbReference type="SUPFAM" id="SSF56112">
    <property type="entry name" value="Protein kinase-like (PK-like)"/>
    <property type="match status" value="1"/>
</dbReference>